<keyword evidence="2" id="KW-0812">Transmembrane</keyword>
<dbReference type="OrthoDB" id="3078550at2"/>
<dbReference type="RefSeq" id="WP_041964069.1">
    <property type="nucleotide sequence ID" value="NZ_BASE01000005.1"/>
</dbReference>
<evidence type="ECO:0000313" key="4">
    <source>
        <dbReference type="Proteomes" id="UP000031014"/>
    </source>
</evidence>
<evidence type="ECO:0000313" key="3">
    <source>
        <dbReference type="EMBL" id="GAM12111.1"/>
    </source>
</evidence>
<feature type="transmembrane region" description="Helical" evidence="2">
    <location>
        <begin position="5"/>
        <end position="23"/>
    </location>
</feature>
<comment type="caution">
    <text evidence="3">The sequence shown here is derived from an EMBL/GenBank/DDBJ whole genome shotgun (WGS) entry which is preliminary data.</text>
</comment>
<keyword evidence="2" id="KW-0472">Membrane</keyword>
<sequence>MRKILLAIITLGVLYFIGGFVAVKLNWISSNTYNSYATIVGGVATLCGLITFALPKLTPKDLEILEIQSLERVTKIAEDLNSKKSELNLKETELSKLDKQKKEMEILVIKASTSLFLQDQIKRNESRVLNLINQNKEIIRLLEEIKLNKEKLAALDEEIKNSEQVELLEEIIEKARRNDNKNNQSIVIGGLYPLEIPLNLFTNVAGNFSATLRKKEEGNNLLRRTLVC</sequence>
<accession>A0A0A8X1T6</accession>
<dbReference type="Proteomes" id="UP000031014">
    <property type="component" value="Unassembled WGS sequence"/>
</dbReference>
<dbReference type="AlphaFoldDB" id="A0A0A8X1T6"/>
<evidence type="ECO:0000256" key="2">
    <source>
        <dbReference type="SAM" id="Phobius"/>
    </source>
</evidence>
<feature type="coiled-coil region" evidence="1">
    <location>
        <begin position="138"/>
        <end position="165"/>
    </location>
</feature>
<keyword evidence="4" id="KW-1185">Reference proteome</keyword>
<feature type="coiled-coil region" evidence="1">
    <location>
        <begin position="70"/>
        <end position="107"/>
    </location>
</feature>
<name>A0A0A8X1T6_MESS1</name>
<proteinExistence type="predicted"/>
<evidence type="ECO:0000256" key="1">
    <source>
        <dbReference type="SAM" id="Coils"/>
    </source>
</evidence>
<keyword evidence="2" id="KW-1133">Transmembrane helix</keyword>
<dbReference type="EMBL" id="BASE01000005">
    <property type="protein sequence ID" value="GAM12111.1"/>
    <property type="molecule type" value="Genomic_DNA"/>
</dbReference>
<protein>
    <submittedName>
        <fullName evidence="3">Uncharacterized protein</fullName>
    </submittedName>
</protein>
<reference evidence="3 4" key="1">
    <citation type="submission" date="2013-06" db="EMBL/GenBank/DDBJ databases">
        <title>Whole genome shotgun sequence of Bacillus selenatarsenatis SF-1.</title>
        <authorList>
            <person name="Kuroda M."/>
            <person name="Sei K."/>
            <person name="Yamashita M."/>
            <person name="Ike M."/>
        </authorList>
    </citation>
    <scope>NUCLEOTIDE SEQUENCE [LARGE SCALE GENOMIC DNA]</scope>
    <source>
        <strain evidence="3 4">SF-1</strain>
    </source>
</reference>
<feature type="transmembrane region" description="Helical" evidence="2">
    <location>
        <begin position="35"/>
        <end position="54"/>
    </location>
</feature>
<keyword evidence="1" id="KW-0175">Coiled coil</keyword>
<gene>
    <name evidence="3" type="ORF">SAMD00020551_0230</name>
</gene>
<organism evidence="3 4">
    <name type="scientific">Mesobacillus selenatarsenatis (strain DSM 18680 / JCM 14380 / FERM P-15431 / SF-1)</name>
    <dbReference type="NCBI Taxonomy" id="1321606"/>
    <lineage>
        <taxon>Bacteria</taxon>
        <taxon>Bacillati</taxon>
        <taxon>Bacillota</taxon>
        <taxon>Bacilli</taxon>
        <taxon>Bacillales</taxon>
        <taxon>Bacillaceae</taxon>
        <taxon>Mesobacillus</taxon>
    </lineage>
</organism>